<dbReference type="EMBL" id="CP046455">
    <property type="protein sequence ID" value="QGU07758.1"/>
    <property type="molecule type" value="Genomic_DNA"/>
</dbReference>
<sequence>MSQHTPGPDPTRKQRPEPVTLAAVKAAGESFGYSSHPAGDRLIFPWNDHRVTVFLMGGNGLPTDDPETLIFDTLVRGELDLSRAADLARVVNEWNRERLGPSLSFRMGPEGNLILHARSALQVRHGLSHEQLAEYLHELMETIQLAVSTLLSEFPELSYEVGPEGDTRQESDLVALQEPLPGTLRDNSIPDLPTTSPPPTSDPPPVHVTEWPAVERKEGDDQTMSSHNDPDSPNPENEDPGMDSAAEQLSDMEESTDTTGRHRRETDPRSSETPELPAGEVTWPSSTRHSLPPNETAFPEIYNDEQSSSSPQRPFEVTLDRVREALADLGVHKTRGDENVIVAWVNEVLFGFFLDNGPSYLVKGHWDPNLDPERDFMRIFLLCNDWNESAINTKAFCHTDSDGLQVRVEFTAPVGRGLNDAQLGHNTEVAINQVLHALDSISNEAIGESVVHWPRPGHD</sequence>
<dbReference type="RefSeq" id="WP_156231208.1">
    <property type="nucleotide sequence ID" value="NZ_CP046455.1"/>
</dbReference>
<dbReference type="Pfam" id="PF10722">
    <property type="entry name" value="YbjN"/>
    <property type="match status" value="2"/>
</dbReference>
<evidence type="ECO:0000256" key="1">
    <source>
        <dbReference type="SAM" id="MobiDB-lite"/>
    </source>
</evidence>
<feature type="region of interest" description="Disordered" evidence="1">
    <location>
        <begin position="179"/>
        <end position="314"/>
    </location>
</feature>
<evidence type="ECO:0008006" key="4">
    <source>
        <dbReference type="Google" id="ProtNLM"/>
    </source>
</evidence>
<evidence type="ECO:0000313" key="3">
    <source>
        <dbReference type="Proteomes" id="UP000424462"/>
    </source>
</evidence>
<proteinExistence type="predicted"/>
<gene>
    <name evidence="2" type="ORF">COCCU_09170</name>
</gene>
<protein>
    <recommendedName>
        <fullName evidence="4">Bacterial sensory transduction regulator</fullName>
    </recommendedName>
</protein>
<keyword evidence="3" id="KW-1185">Reference proteome</keyword>
<reference evidence="2 3" key="1">
    <citation type="submission" date="2019-11" db="EMBL/GenBank/DDBJ databases">
        <title>Complete genome sequence of Corynebacterium kalinowskii 1959, a novel Corynebacterium species isolated from soil of a small paddock in Vilsendorf, Germany.</title>
        <authorList>
            <person name="Schaffert L."/>
            <person name="Ruwe M."/>
            <person name="Milse J."/>
            <person name="Hanuschka K."/>
            <person name="Ortseifen V."/>
            <person name="Droste J."/>
            <person name="Brandt D."/>
            <person name="Schlueter L."/>
            <person name="Kutter Y."/>
            <person name="Vinke S."/>
            <person name="Viehoefer P."/>
            <person name="Jacob L."/>
            <person name="Luebke N.-C."/>
            <person name="Schulte-Berndt E."/>
            <person name="Hain C."/>
            <person name="Linder M."/>
            <person name="Schmidt P."/>
            <person name="Wollenschlaeger L."/>
            <person name="Luttermann T."/>
            <person name="Thieme E."/>
            <person name="Hassa J."/>
            <person name="Haak M."/>
            <person name="Wittchen M."/>
            <person name="Mentz A."/>
            <person name="Persicke M."/>
            <person name="Busche T."/>
            <person name="Ruckert C."/>
        </authorList>
    </citation>
    <scope>NUCLEOTIDE SEQUENCE [LARGE SCALE GENOMIC DNA]</scope>
    <source>
        <strain evidence="2 3">2039</strain>
    </source>
</reference>
<dbReference type="InterPro" id="IPR019660">
    <property type="entry name" value="Put_sensory_transdc_reg_YbjN"/>
</dbReference>
<evidence type="ECO:0000313" key="2">
    <source>
        <dbReference type="EMBL" id="QGU07758.1"/>
    </source>
</evidence>
<name>A0A6B8WN46_9CORY</name>
<feature type="compositionally biased region" description="Pro residues" evidence="1">
    <location>
        <begin position="195"/>
        <end position="206"/>
    </location>
</feature>
<dbReference type="AlphaFoldDB" id="A0A6B8WN46"/>
<accession>A0A6B8WN46</accession>
<dbReference type="Proteomes" id="UP000424462">
    <property type="component" value="Chromosome"/>
</dbReference>
<dbReference type="KEGG" id="cok:COCCU_09170"/>
<organism evidence="2 3">
    <name type="scientific">Corynebacterium occultum</name>
    <dbReference type="NCBI Taxonomy" id="2675219"/>
    <lineage>
        <taxon>Bacteria</taxon>
        <taxon>Bacillati</taxon>
        <taxon>Actinomycetota</taxon>
        <taxon>Actinomycetes</taxon>
        <taxon>Mycobacteriales</taxon>
        <taxon>Corynebacteriaceae</taxon>
        <taxon>Corynebacterium</taxon>
    </lineage>
</organism>